<protein>
    <submittedName>
        <fullName evidence="2">Uncharacterized protein</fullName>
    </submittedName>
</protein>
<feature type="compositionally biased region" description="Basic and acidic residues" evidence="1">
    <location>
        <begin position="65"/>
        <end position="80"/>
    </location>
</feature>
<feature type="compositionally biased region" description="Polar residues" evidence="1">
    <location>
        <begin position="262"/>
        <end position="282"/>
    </location>
</feature>
<feature type="region of interest" description="Disordered" evidence="1">
    <location>
        <begin position="683"/>
        <end position="727"/>
    </location>
</feature>
<feature type="region of interest" description="Disordered" evidence="1">
    <location>
        <begin position="400"/>
        <end position="432"/>
    </location>
</feature>
<dbReference type="Proteomes" id="UP000663860">
    <property type="component" value="Unassembled WGS sequence"/>
</dbReference>
<dbReference type="InterPro" id="IPR026612">
    <property type="entry name" value="STRA6-like"/>
</dbReference>
<feature type="compositionally biased region" description="Basic and acidic residues" evidence="1">
    <location>
        <begin position="200"/>
        <end position="239"/>
    </location>
</feature>
<feature type="compositionally biased region" description="Polar residues" evidence="1">
    <location>
        <begin position="683"/>
        <end position="716"/>
    </location>
</feature>
<name>A0A815ETY5_9BILA</name>
<organism evidence="2 3">
    <name type="scientific">Adineta steineri</name>
    <dbReference type="NCBI Taxonomy" id="433720"/>
    <lineage>
        <taxon>Eukaryota</taxon>
        <taxon>Metazoa</taxon>
        <taxon>Spiralia</taxon>
        <taxon>Gnathifera</taxon>
        <taxon>Rotifera</taxon>
        <taxon>Eurotatoria</taxon>
        <taxon>Bdelloidea</taxon>
        <taxon>Adinetida</taxon>
        <taxon>Adinetidae</taxon>
        <taxon>Adineta</taxon>
    </lineage>
</organism>
<feature type="compositionally biased region" description="Basic and acidic residues" evidence="1">
    <location>
        <begin position="159"/>
        <end position="179"/>
    </location>
</feature>
<evidence type="ECO:0000256" key="1">
    <source>
        <dbReference type="SAM" id="MobiDB-lite"/>
    </source>
</evidence>
<evidence type="ECO:0000313" key="2">
    <source>
        <dbReference type="EMBL" id="CAF1316851.1"/>
    </source>
</evidence>
<dbReference type="EMBL" id="CAJNOE010000713">
    <property type="protein sequence ID" value="CAF1316851.1"/>
    <property type="molecule type" value="Genomic_DNA"/>
</dbReference>
<dbReference type="Pfam" id="PF14752">
    <property type="entry name" value="RBP_receptor"/>
    <property type="match status" value="1"/>
</dbReference>
<evidence type="ECO:0000313" key="3">
    <source>
        <dbReference type="Proteomes" id="UP000663860"/>
    </source>
</evidence>
<dbReference type="GO" id="GO:0038023">
    <property type="term" value="F:signaling receptor activity"/>
    <property type="evidence" value="ECO:0007669"/>
    <property type="project" value="InterPro"/>
</dbReference>
<feature type="compositionally biased region" description="Polar residues" evidence="1">
    <location>
        <begin position="1"/>
        <end position="48"/>
    </location>
</feature>
<gene>
    <name evidence="2" type="ORF">IZO911_LOCUS34923</name>
</gene>
<proteinExistence type="predicted"/>
<feature type="compositionally biased region" description="Low complexity" evidence="1">
    <location>
        <begin position="415"/>
        <end position="426"/>
    </location>
</feature>
<feature type="region of interest" description="Disordered" evidence="1">
    <location>
        <begin position="303"/>
        <end position="336"/>
    </location>
</feature>
<accession>A0A815ETY5</accession>
<feature type="compositionally biased region" description="Basic and acidic residues" evidence="1">
    <location>
        <begin position="135"/>
        <end position="150"/>
    </location>
</feature>
<comment type="caution">
    <text evidence="2">The sequence shown here is derived from an EMBL/GenBank/DDBJ whole genome shotgun (WGS) entry which is preliminary data.</text>
</comment>
<feature type="region of interest" description="Disordered" evidence="1">
    <location>
        <begin position="1"/>
        <end position="285"/>
    </location>
</feature>
<dbReference type="GO" id="GO:0034632">
    <property type="term" value="F:retinol transmembrane transporter activity"/>
    <property type="evidence" value="ECO:0007669"/>
    <property type="project" value="InterPro"/>
</dbReference>
<feature type="compositionally biased region" description="Basic and acidic residues" evidence="1">
    <location>
        <begin position="717"/>
        <end position="727"/>
    </location>
</feature>
<dbReference type="AlphaFoldDB" id="A0A815ETY5"/>
<sequence length="727" mass="81936">MSNTTTQNTSTVPNKNNHSTAMISSTISKQPQMPNSIVNVNKTTSNQNDDLDDDGGVHPKKIAKKKQEEIDKKKAKEELKKKKQSIFVQDMDDEDEDGGIINQKTKVEPTKVKKKSKLTLCFHHEDDDENNGVSKNEKKKQALNDKKKHEDEDEDEDGGISKEKILALEKKKQASEEKKKKVKPTTVKKHEDDDEDEDGGVSKEKILALEKKKQELEEKKKNGESKQQKSKKDIPKEKDNSDEDEDGGRIVKTYDTVKKIIPSTQPVLNNPSTQKKSSSDNINDGGHIIKTYDTVKKIIPSAQPVLHDSSTKKKSSSDNIDDGGVKLPKNKKNTTSTSYNVVHELVPKKIDTTESKKSKTIEKDPVDIVPTVATDTSTPNSPTEKTNNVVFLRRLSYREAQHRSPPAVSHRSKVSSSLNNTTTTNDSDNHYSDITNDKIQQAFTNHLYSVVNSSQPSPNKQTISKQNHSDTIKIEIDEKIKRRKIARTRWYLAYTLLRNPHLFDLRKNIETRLIFVHSHASIAVDEQVLTSVITDQESQSTEESRLTTNATTTTLQTEPPTIFHLPSISNIDGQLQSPAERYISIQAQTMYNTNNQQSDVLQENNISNTNQYIDDCPSTIISDSSTLRTQTNREHYMRGWYDNEVKKIHKKHPFCYVYGSPSQSSSANRVSTVTILTPKILSPTTINNDKTQLESNTSDSQSSNITSEVQNVSVSSRNHDPPNEQHQ</sequence>
<reference evidence="2" key="1">
    <citation type="submission" date="2021-02" db="EMBL/GenBank/DDBJ databases">
        <authorList>
            <person name="Nowell W R."/>
        </authorList>
    </citation>
    <scope>NUCLEOTIDE SEQUENCE</scope>
</reference>